<accession>A0A3B3HIP3</accession>
<reference evidence="1" key="2">
    <citation type="submission" date="2025-08" db="UniProtKB">
        <authorList>
            <consortium name="Ensembl"/>
        </authorList>
    </citation>
    <scope>IDENTIFICATION</scope>
    <source>
        <strain evidence="1">Hd-rR</strain>
    </source>
</reference>
<dbReference type="GeneTree" id="ENSGT01150000286909"/>
<dbReference type="SUPFAM" id="SSF56672">
    <property type="entry name" value="DNA/RNA polymerases"/>
    <property type="match status" value="1"/>
</dbReference>
<dbReference type="InterPro" id="IPR043502">
    <property type="entry name" value="DNA/RNA_pol_sf"/>
</dbReference>
<reference evidence="1" key="3">
    <citation type="submission" date="2025-09" db="UniProtKB">
        <authorList>
            <consortium name="Ensembl"/>
        </authorList>
    </citation>
    <scope>IDENTIFICATION</scope>
    <source>
        <strain evidence="1">Hd-rR</strain>
    </source>
</reference>
<dbReference type="PANTHER" id="PTHR33332">
    <property type="entry name" value="REVERSE TRANSCRIPTASE DOMAIN-CONTAINING PROTEIN"/>
    <property type="match status" value="1"/>
</dbReference>
<organism evidence="1 2">
    <name type="scientific">Oryzias latipes</name>
    <name type="common">Japanese rice fish</name>
    <name type="synonym">Japanese killifish</name>
    <dbReference type="NCBI Taxonomy" id="8090"/>
    <lineage>
        <taxon>Eukaryota</taxon>
        <taxon>Metazoa</taxon>
        <taxon>Chordata</taxon>
        <taxon>Craniata</taxon>
        <taxon>Vertebrata</taxon>
        <taxon>Euteleostomi</taxon>
        <taxon>Actinopterygii</taxon>
        <taxon>Neopterygii</taxon>
        <taxon>Teleostei</taxon>
        <taxon>Neoteleostei</taxon>
        <taxon>Acanthomorphata</taxon>
        <taxon>Ovalentaria</taxon>
        <taxon>Atherinomorphae</taxon>
        <taxon>Beloniformes</taxon>
        <taxon>Adrianichthyidae</taxon>
        <taxon>Oryziinae</taxon>
        <taxon>Oryzias</taxon>
    </lineage>
</organism>
<dbReference type="STRING" id="8090.ENSORLP00000031796"/>
<proteinExistence type="predicted"/>
<dbReference type="InParanoid" id="A0A3B3HIP3"/>
<sequence>MSADSGKYTVLVLLDLSSAFDTVDHQILLDRLRYLIGFSGSVLHWFSSYLSGRNFSVMANHIMSQSADLLWGGGDFSYVSYHFFADDIQLYCSFKPLLQIKQWLCKNSLELNSKKTETLVIAPNDAIPGIKLHLEGLLHCNGNLNSKWEQETIDSIVN</sequence>
<evidence type="ECO:0000313" key="2">
    <source>
        <dbReference type="Proteomes" id="UP000001038"/>
    </source>
</evidence>
<protein>
    <submittedName>
        <fullName evidence="1">Uncharacterized protein</fullName>
    </submittedName>
</protein>
<reference evidence="1 2" key="1">
    <citation type="journal article" date="2007" name="Nature">
        <title>The medaka draft genome and insights into vertebrate genome evolution.</title>
        <authorList>
            <person name="Kasahara M."/>
            <person name="Naruse K."/>
            <person name="Sasaki S."/>
            <person name="Nakatani Y."/>
            <person name="Qu W."/>
            <person name="Ahsan B."/>
            <person name="Yamada T."/>
            <person name="Nagayasu Y."/>
            <person name="Doi K."/>
            <person name="Kasai Y."/>
            <person name="Jindo T."/>
            <person name="Kobayashi D."/>
            <person name="Shimada A."/>
            <person name="Toyoda A."/>
            <person name="Kuroki Y."/>
            <person name="Fujiyama A."/>
            <person name="Sasaki T."/>
            <person name="Shimizu A."/>
            <person name="Asakawa S."/>
            <person name="Shimizu N."/>
            <person name="Hashimoto S."/>
            <person name="Yang J."/>
            <person name="Lee Y."/>
            <person name="Matsushima K."/>
            <person name="Sugano S."/>
            <person name="Sakaizumi M."/>
            <person name="Narita T."/>
            <person name="Ohishi K."/>
            <person name="Haga S."/>
            <person name="Ohta F."/>
            <person name="Nomoto H."/>
            <person name="Nogata K."/>
            <person name="Morishita T."/>
            <person name="Endo T."/>
            <person name="Shin-I T."/>
            <person name="Takeda H."/>
            <person name="Morishita S."/>
            <person name="Kohara Y."/>
        </authorList>
    </citation>
    <scope>NUCLEOTIDE SEQUENCE [LARGE SCALE GENOMIC DNA]</scope>
    <source>
        <strain evidence="1 2">Hd-rR</strain>
    </source>
</reference>
<dbReference type="Ensembl" id="ENSORLT00000038803.1">
    <property type="protein sequence ID" value="ENSORLP00000031796.1"/>
    <property type="gene ID" value="ENSORLG00000022855.1"/>
</dbReference>
<keyword evidence="2" id="KW-1185">Reference proteome</keyword>
<dbReference type="AlphaFoldDB" id="A0A3B3HIP3"/>
<dbReference type="Bgee" id="ENSORLG00000022855">
    <property type="expression patterns" value="Expressed in bone element"/>
</dbReference>
<dbReference type="Proteomes" id="UP000001038">
    <property type="component" value="Chromosome 21"/>
</dbReference>
<name>A0A3B3HIP3_ORYLA</name>
<evidence type="ECO:0000313" key="1">
    <source>
        <dbReference type="Ensembl" id="ENSORLP00000031796.1"/>
    </source>
</evidence>